<accession>A0A1I0N9P8</accession>
<gene>
    <name evidence="4" type="ORF">SAMN04487945_0681</name>
</gene>
<dbReference type="InterPro" id="IPR056174">
    <property type="entry name" value="SpoVR_N"/>
</dbReference>
<dbReference type="OrthoDB" id="193903at2157"/>
<reference evidence="4 5" key="1">
    <citation type="submission" date="2016-10" db="EMBL/GenBank/DDBJ databases">
        <authorList>
            <person name="de Groot N.N."/>
        </authorList>
    </citation>
    <scope>NUCLEOTIDE SEQUENCE [LARGE SCALE GENOMIC DNA]</scope>
    <source>
        <strain evidence="4 5">CGMCC 1.5337</strain>
    </source>
</reference>
<dbReference type="RefSeq" id="WP_089667984.1">
    <property type="nucleotide sequence ID" value="NZ_FOJA01000001.1"/>
</dbReference>
<feature type="domain" description="SpoVR protein-like N-terminal" evidence="2">
    <location>
        <begin position="12"/>
        <end position="345"/>
    </location>
</feature>
<feature type="region of interest" description="Disordered" evidence="1">
    <location>
        <begin position="604"/>
        <end position="627"/>
    </location>
</feature>
<dbReference type="EMBL" id="FOJA01000001">
    <property type="protein sequence ID" value="SEV97447.1"/>
    <property type="molecule type" value="Genomic_DNA"/>
</dbReference>
<evidence type="ECO:0000259" key="2">
    <source>
        <dbReference type="Pfam" id="PF04293"/>
    </source>
</evidence>
<feature type="domain" description="SpoVR-like C-terminal" evidence="3">
    <location>
        <begin position="546"/>
        <end position="598"/>
    </location>
</feature>
<protein>
    <submittedName>
        <fullName evidence="4">Stage V sporulation protein R</fullName>
    </submittedName>
</protein>
<dbReference type="AlphaFoldDB" id="A0A1I0N9P8"/>
<evidence type="ECO:0000313" key="4">
    <source>
        <dbReference type="EMBL" id="SEV97447.1"/>
    </source>
</evidence>
<sequence>MTRPEPEKRETATELAEPAREANALARKLGLDPYDVQYWVVDHDEMNELIAYDGFQTRYPHWRWGMKYEQQRKQTQFLGGKAFEIVNNDDPSNAFLQVSNDLADQKAVITHVEAHADFFNNNRWFGLFADGDGPNAAAMLERHATRVEDFLEDPDIGREAVERFVDTVLTIEDNIEYRRAFERDPEGSDPDALADTLASLGVSDEVRDEVFTEDWLEGVDEVDGDIRFPEEPEYDLLAFLREHGRTFDEDAEKAVEFEDWQRELVEMLRREAYYFAPQRTTKVMNEGWAAYWESMMMGEEAFADAEEFLDYADHQARVLNSPGFNPYKLGKELWEYVENRANRREVLERLLRVEGVTWRNFHDTVDFEAVADALEPPAALAAVDPDDLDAVESLPGEYVDFGALAAARERELDVERSPWKLFTYEGLARRHYSLAKPQYRGFLGRVTRDELESVSRYLFETERYATVEDALAEVDFAAGWDRMYAVRESHNDVTFVDEFLTQEFVDANDYFAYEFSQTRGDFRATSTAAEDVKRKLLLRFTNLGKPTIAVYDANHENRGELLLGHEYNGVMLDLDQAEATLERVFELWGRPVVLHTVTKRVTDAERKRARRNDREPEPEEVGLKLRYDGEEVEHSELDWGEVDHLAADDLDYDTKPEEWL</sequence>
<proteinExistence type="predicted"/>
<dbReference type="Proteomes" id="UP000198518">
    <property type="component" value="Unassembled WGS sequence"/>
</dbReference>
<dbReference type="PANTHER" id="PTHR30029">
    <property type="entry name" value="STAGE V SPORULATION PROTEIN R"/>
    <property type="match status" value="1"/>
</dbReference>
<evidence type="ECO:0000259" key="3">
    <source>
        <dbReference type="Pfam" id="PF24755"/>
    </source>
</evidence>
<dbReference type="STRING" id="355548.SAMN04487945_0681"/>
<evidence type="ECO:0000256" key="1">
    <source>
        <dbReference type="SAM" id="MobiDB-lite"/>
    </source>
</evidence>
<dbReference type="Pfam" id="PF04293">
    <property type="entry name" value="SpoVR"/>
    <property type="match status" value="1"/>
</dbReference>
<evidence type="ECO:0000313" key="5">
    <source>
        <dbReference type="Proteomes" id="UP000198518"/>
    </source>
</evidence>
<dbReference type="InterPro" id="IPR007390">
    <property type="entry name" value="Spore_V_R"/>
</dbReference>
<dbReference type="Pfam" id="PF24755">
    <property type="entry name" value="SpoVR_C"/>
    <property type="match status" value="1"/>
</dbReference>
<keyword evidence="5" id="KW-1185">Reference proteome</keyword>
<dbReference type="PANTHER" id="PTHR30029:SF2">
    <property type="entry name" value="STAGE V SPORULATION PROTEIN R"/>
    <property type="match status" value="1"/>
</dbReference>
<dbReference type="InterPro" id="IPR057008">
    <property type="entry name" value="SpoVR-like_C"/>
</dbReference>
<name>A0A1I0N9P8_9EURY</name>
<organism evidence="4 5">
    <name type="scientific">Halobacterium jilantaiense</name>
    <dbReference type="NCBI Taxonomy" id="355548"/>
    <lineage>
        <taxon>Archaea</taxon>
        <taxon>Methanobacteriati</taxon>
        <taxon>Methanobacteriota</taxon>
        <taxon>Stenosarchaea group</taxon>
        <taxon>Halobacteria</taxon>
        <taxon>Halobacteriales</taxon>
        <taxon>Halobacteriaceae</taxon>
        <taxon>Halobacterium</taxon>
    </lineage>
</organism>